<evidence type="ECO:0000256" key="10">
    <source>
        <dbReference type="ARBA" id="ARBA00023065"/>
    </source>
</evidence>
<accession>A0A0L0DM02</accession>
<dbReference type="Pfam" id="PF13499">
    <property type="entry name" value="EF-hand_7"/>
    <property type="match status" value="1"/>
</dbReference>
<keyword evidence="8" id="KW-0106">Calcium</keyword>
<dbReference type="SMART" id="SM00054">
    <property type="entry name" value="EFh"/>
    <property type="match status" value="3"/>
</dbReference>
<keyword evidence="5" id="KW-0479">Metal-binding</keyword>
<evidence type="ECO:0000256" key="7">
    <source>
        <dbReference type="ARBA" id="ARBA00022792"/>
    </source>
</evidence>
<keyword evidence="12" id="KW-0472">Membrane</keyword>
<dbReference type="GO" id="GO:1990246">
    <property type="term" value="C:uniplex complex"/>
    <property type="evidence" value="ECO:0007669"/>
    <property type="project" value="TreeGrafter"/>
</dbReference>
<evidence type="ECO:0000313" key="16">
    <source>
        <dbReference type="Proteomes" id="UP000054408"/>
    </source>
</evidence>
<proteinExistence type="inferred from homology"/>
<dbReference type="eggNOG" id="KOG0044">
    <property type="taxonomic scope" value="Eukaryota"/>
</dbReference>
<dbReference type="Gene3D" id="1.10.238.10">
    <property type="entry name" value="EF-hand"/>
    <property type="match status" value="2"/>
</dbReference>
<protein>
    <recommendedName>
        <fullName evidence="14">EF-hand domain-containing protein</fullName>
    </recommendedName>
</protein>
<dbReference type="OrthoDB" id="26525at2759"/>
<evidence type="ECO:0000256" key="3">
    <source>
        <dbReference type="ARBA" id="ARBA00022448"/>
    </source>
</evidence>
<sequence length="209" mass="23693">MSMNKSWPWWKSWGVLLGAGAALASSVAVYRWLTARAHEDDGFDDSGKRGRDTVRHLTEMFISQYPNGMTKEDVLAYQSEFTENNIDVLFNAIDSDGNGVVSCEEFLLWKLAMSAPESAARFTFHMWDTDHSGSLSFSEVMRMFLILRSANAIKTSKDANELARELFAKADVNHNGFISETEFMAAMSILHDMDESEHPEYFQRLVNII</sequence>
<dbReference type="EMBL" id="GL349481">
    <property type="protein sequence ID" value="KNC53349.1"/>
    <property type="molecule type" value="Genomic_DNA"/>
</dbReference>
<dbReference type="PANTHER" id="PTHR12294">
    <property type="entry name" value="EF HAND DOMAIN FAMILY A1,A2-RELATED"/>
    <property type="match status" value="1"/>
</dbReference>
<evidence type="ECO:0000256" key="9">
    <source>
        <dbReference type="ARBA" id="ARBA00022946"/>
    </source>
</evidence>
<keyword evidence="7" id="KW-0999">Mitochondrion inner membrane</keyword>
<evidence type="ECO:0000256" key="8">
    <source>
        <dbReference type="ARBA" id="ARBA00022837"/>
    </source>
</evidence>
<evidence type="ECO:0000256" key="11">
    <source>
        <dbReference type="ARBA" id="ARBA00023128"/>
    </source>
</evidence>
<dbReference type="STRING" id="461836.A0A0L0DM02"/>
<evidence type="ECO:0000256" key="12">
    <source>
        <dbReference type="ARBA" id="ARBA00023136"/>
    </source>
</evidence>
<evidence type="ECO:0000256" key="5">
    <source>
        <dbReference type="ARBA" id="ARBA00022723"/>
    </source>
</evidence>
<dbReference type="InterPro" id="IPR011992">
    <property type="entry name" value="EF-hand-dom_pair"/>
</dbReference>
<keyword evidence="4" id="KW-0109">Calcium transport</keyword>
<dbReference type="AlphaFoldDB" id="A0A0L0DM02"/>
<dbReference type="GO" id="GO:0005509">
    <property type="term" value="F:calcium ion binding"/>
    <property type="evidence" value="ECO:0007669"/>
    <property type="project" value="InterPro"/>
</dbReference>
<evidence type="ECO:0000256" key="4">
    <source>
        <dbReference type="ARBA" id="ARBA00022568"/>
    </source>
</evidence>
<dbReference type="Proteomes" id="UP000054408">
    <property type="component" value="Unassembled WGS sequence"/>
</dbReference>
<dbReference type="InterPro" id="IPR018247">
    <property type="entry name" value="EF_Hand_1_Ca_BS"/>
</dbReference>
<dbReference type="RefSeq" id="XP_013754397.1">
    <property type="nucleotide sequence ID" value="XM_013898943.1"/>
</dbReference>
<dbReference type="InterPro" id="IPR039800">
    <property type="entry name" value="MICU1/2/3"/>
</dbReference>
<feature type="domain" description="EF-hand" evidence="14">
    <location>
        <begin position="158"/>
        <end position="193"/>
    </location>
</feature>
<comment type="similarity">
    <text evidence="13">Belongs to the MICU1 family. MICU1 subfamily.</text>
</comment>
<dbReference type="InterPro" id="IPR002048">
    <property type="entry name" value="EF_hand_dom"/>
</dbReference>
<evidence type="ECO:0000256" key="1">
    <source>
        <dbReference type="ARBA" id="ARBA00004273"/>
    </source>
</evidence>
<evidence type="ECO:0000256" key="13">
    <source>
        <dbReference type="ARBA" id="ARBA00038333"/>
    </source>
</evidence>
<dbReference type="PANTHER" id="PTHR12294:SF1">
    <property type="entry name" value="CALCIUM UPTAKE PROTEIN 1, MITOCHONDRIAL"/>
    <property type="match status" value="1"/>
</dbReference>
<reference evidence="15 16" key="1">
    <citation type="submission" date="2010-05" db="EMBL/GenBank/DDBJ databases">
        <title>The Genome Sequence of Thecamonas trahens ATCC 50062.</title>
        <authorList>
            <consortium name="The Broad Institute Genome Sequencing Platform"/>
            <person name="Russ C."/>
            <person name="Cuomo C."/>
            <person name="Shea T."/>
            <person name="Young S.K."/>
            <person name="Zeng Q."/>
            <person name="Koehrsen M."/>
            <person name="Haas B."/>
            <person name="Borodovsky M."/>
            <person name="Guigo R."/>
            <person name="Alvarado L."/>
            <person name="Berlin A."/>
            <person name="Bochicchio J."/>
            <person name="Borenstein D."/>
            <person name="Chapman S."/>
            <person name="Chen Z."/>
            <person name="Freedman E."/>
            <person name="Gellesch M."/>
            <person name="Goldberg J."/>
            <person name="Griggs A."/>
            <person name="Gujja S."/>
            <person name="Heilman E."/>
            <person name="Heiman D."/>
            <person name="Hepburn T."/>
            <person name="Howarth C."/>
            <person name="Jen D."/>
            <person name="Larson L."/>
            <person name="Mehta T."/>
            <person name="Park D."/>
            <person name="Pearson M."/>
            <person name="Roberts A."/>
            <person name="Saif S."/>
            <person name="Shenoy N."/>
            <person name="Sisk P."/>
            <person name="Stolte C."/>
            <person name="Sykes S."/>
            <person name="Thomson T."/>
            <person name="Walk T."/>
            <person name="White J."/>
            <person name="Yandava C."/>
            <person name="Burger G."/>
            <person name="Gray M.W."/>
            <person name="Holland P.W.H."/>
            <person name="King N."/>
            <person name="Lang F.B.F."/>
            <person name="Roger A.J."/>
            <person name="Ruiz-Trillo I."/>
            <person name="Lander E."/>
            <person name="Nusbaum C."/>
        </authorList>
    </citation>
    <scope>NUCLEOTIDE SEQUENCE [LARGE SCALE GENOMIC DNA]</scope>
    <source>
        <strain evidence="15 16">ATCC 50062</strain>
    </source>
</reference>
<evidence type="ECO:0000313" key="15">
    <source>
        <dbReference type="EMBL" id="KNC53349.1"/>
    </source>
</evidence>
<name>A0A0L0DM02_THETB</name>
<evidence type="ECO:0000256" key="6">
    <source>
        <dbReference type="ARBA" id="ARBA00022737"/>
    </source>
</evidence>
<keyword evidence="10" id="KW-0406">Ion transport</keyword>
<gene>
    <name evidence="15" type="ORF">AMSG_08851</name>
</gene>
<dbReference type="GO" id="GO:0036444">
    <property type="term" value="P:calcium import into the mitochondrion"/>
    <property type="evidence" value="ECO:0007669"/>
    <property type="project" value="TreeGrafter"/>
</dbReference>
<organism evidence="15 16">
    <name type="scientific">Thecamonas trahens ATCC 50062</name>
    <dbReference type="NCBI Taxonomy" id="461836"/>
    <lineage>
        <taxon>Eukaryota</taxon>
        <taxon>Apusozoa</taxon>
        <taxon>Apusomonadida</taxon>
        <taxon>Apusomonadidae</taxon>
        <taxon>Thecamonas</taxon>
    </lineage>
</organism>
<comment type="subcellular location">
    <subcellularLocation>
        <location evidence="1">Mitochondrion inner membrane</location>
    </subcellularLocation>
    <subcellularLocation>
        <location evidence="2">Mitochondrion intermembrane space</location>
    </subcellularLocation>
</comment>
<keyword evidence="3" id="KW-0813">Transport</keyword>
<evidence type="ECO:0000259" key="14">
    <source>
        <dbReference type="PROSITE" id="PS50222"/>
    </source>
</evidence>
<dbReference type="PROSITE" id="PS50222">
    <property type="entry name" value="EF_HAND_2"/>
    <property type="match status" value="2"/>
</dbReference>
<dbReference type="CDD" id="cd00051">
    <property type="entry name" value="EFh"/>
    <property type="match status" value="1"/>
</dbReference>
<keyword evidence="11" id="KW-0496">Mitochondrion</keyword>
<dbReference type="PROSITE" id="PS00018">
    <property type="entry name" value="EF_HAND_1"/>
    <property type="match status" value="2"/>
</dbReference>
<dbReference type="GeneID" id="25567445"/>
<keyword evidence="16" id="KW-1185">Reference proteome</keyword>
<dbReference type="Pfam" id="PF13833">
    <property type="entry name" value="EF-hand_8"/>
    <property type="match status" value="1"/>
</dbReference>
<feature type="domain" description="EF-hand" evidence="14">
    <location>
        <begin position="115"/>
        <end position="150"/>
    </location>
</feature>
<keyword evidence="9" id="KW-0809">Transit peptide</keyword>
<dbReference type="SUPFAM" id="SSF47473">
    <property type="entry name" value="EF-hand"/>
    <property type="match status" value="1"/>
</dbReference>
<evidence type="ECO:0000256" key="2">
    <source>
        <dbReference type="ARBA" id="ARBA00004569"/>
    </source>
</evidence>
<dbReference type="GO" id="GO:0005758">
    <property type="term" value="C:mitochondrial intermembrane space"/>
    <property type="evidence" value="ECO:0007669"/>
    <property type="project" value="UniProtKB-SubCell"/>
</dbReference>
<keyword evidence="6" id="KW-0677">Repeat</keyword>
<dbReference type="GO" id="GO:0051560">
    <property type="term" value="P:mitochondrial calcium ion homeostasis"/>
    <property type="evidence" value="ECO:0007669"/>
    <property type="project" value="TreeGrafter"/>
</dbReference>